<protein>
    <submittedName>
        <fullName evidence="2">Uncharacterized protein</fullName>
    </submittedName>
</protein>
<evidence type="ECO:0000256" key="1">
    <source>
        <dbReference type="SAM" id="Coils"/>
    </source>
</evidence>
<dbReference type="EMBL" id="CAJJDN010000020">
    <property type="protein sequence ID" value="CAD8065118.1"/>
    <property type="molecule type" value="Genomic_DNA"/>
</dbReference>
<gene>
    <name evidence="2" type="ORF">PSON_ATCC_30995.1.T0200046</name>
</gene>
<sequence length="375" mass="44829">MSCDCVHLRSELEQIRNKQSILLKDHQIQLELIRTKTKQQYESLLETQKQGLLGVQKINEQEINKLKEIIGIKNIEIETLIHTNQKYRAQLNQQEQISNLKIQNLKKESSDIITLISKYQEEIHKLKQEQPQKEDLLNELQKLRIEEIQNYYTKLLKQHDKEKQEVLGKFDELIQKEKNLKEQINNQVSQIQFQKLVLLEKTSIIEQNEKDIKKLKLELLKQQNQQYQNINENQLKEQSLKKDYEVVVQQYELELENQKNQIQQIHNSYEQLTLKCNELNEETYKQSLIIKTQNDTIIEQEALLEKLEIHSQTNNMQFSQMMENQKRRLDQAYSYQLESLKKSFQTQIILQQQQQADDGNLNGKQSFIRRSISDL</sequence>
<evidence type="ECO:0000313" key="2">
    <source>
        <dbReference type="EMBL" id="CAD8065118.1"/>
    </source>
</evidence>
<dbReference type="AlphaFoldDB" id="A0A8S1LB59"/>
<name>A0A8S1LB59_9CILI</name>
<proteinExistence type="predicted"/>
<feature type="coiled-coil region" evidence="1">
    <location>
        <begin position="77"/>
        <end position="282"/>
    </location>
</feature>
<keyword evidence="1" id="KW-0175">Coiled coil</keyword>
<dbReference type="Proteomes" id="UP000692954">
    <property type="component" value="Unassembled WGS sequence"/>
</dbReference>
<comment type="caution">
    <text evidence="2">The sequence shown here is derived from an EMBL/GenBank/DDBJ whole genome shotgun (WGS) entry which is preliminary data.</text>
</comment>
<organism evidence="2 3">
    <name type="scientific">Paramecium sonneborni</name>
    <dbReference type="NCBI Taxonomy" id="65129"/>
    <lineage>
        <taxon>Eukaryota</taxon>
        <taxon>Sar</taxon>
        <taxon>Alveolata</taxon>
        <taxon>Ciliophora</taxon>
        <taxon>Intramacronucleata</taxon>
        <taxon>Oligohymenophorea</taxon>
        <taxon>Peniculida</taxon>
        <taxon>Parameciidae</taxon>
        <taxon>Paramecium</taxon>
    </lineage>
</organism>
<keyword evidence="3" id="KW-1185">Reference proteome</keyword>
<reference evidence="2" key="1">
    <citation type="submission" date="2021-01" db="EMBL/GenBank/DDBJ databases">
        <authorList>
            <consortium name="Genoscope - CEA"/>
            <person name="William W."/>
        </authorList>
    </citation>
    <scope>NUCLEOTIDE SEQUENCE</scope>
</reference>
<accession>A0A8S1LB59</accession>
<evidence type="ECO:0000313" key="3">
    <source>
        <dbReference type="Proteomes" id="UP000692954"/>
    </source>
</evidence>